<evidence type="ECO:0000256" key="1">
    <source>
        <dbReference type="ARBA" id="ARBA00001933"/>
    </source>
</evidence>
<dbReference type="GO" id="GO:0030170">
    <property type="term" value="F:pyridoxal phosphate binding"/>
    <property type="evidence" value="ECO:0007669"/>
    <property type="project" value="InterPro"/>
</dbReference>
<dbReference type="EMBL" id="KQ242261">
    <property type="protein sequence ID" value="KNC79693.1"/>
    <property type="molecule type" value="Genomic_DNA"/>
</dbReference>
<dbReference type="GO" id="GO:0008483">
    <property type="term" value="F:transaminase activity"/>
    <property type="evidence" value="ECO:0007669"/>
    <property type="project" value="UniProtKB-KW"/>
</dbReference>
<dbReference type="SUPFAM" id="SSF53383">
    <property type="entry name" value="PLP-dependent transferases"/>
    <property type="match status" value="1"/>
</dbReference>
<evidence type="ECO:0000256" key="2">
    <source>
        <dbReference type="ARBA" id="ARBA00007441"/>
    </source>
</evidence>
<keyword evidence="8" id="KW-1185">Reference proteome</keyword>
<accession>A0A0L0FUT3</accession>
<feature type="domain" description="Aminotransferase class I/classII large" evidence="6">
    <location>
        <begin position="111"/>
        <end position="265"/>
    </location>
</feature>
<dbReference type="PANTHER" id="PTHR46383">
    <property type="entry name" value="ASPARTATE AMINOTRANSFERASE"/>
    <property type="match status" value="1"/>
</dbReference>
<dbReference type="RefSeq" id="XP_014153595.1">
    <property type="nucleotide sequence ID" value="XM_014298120.1"/>
</dbReference>
<evidence type="ECO:0000256" key="3">
    <source>
        <dbReference type="ARBA" id="ARBA00022576"/>
    </source>
</evidence>
<dbReference type="STRING" id="667725.A0A0L0FUT3"/>
<evidence type="ECO:0000256" key="5">
    <source>
        <dbReference type="ARBA" id="ARBA00022898"/>
    </source>
</evidence>
<keyword evidence="5" id="KW-0663">Pyridoxal phosphate</keyword>
<keyword evidence="3" id="KW-0032">Aminotransferase</keyword>
<dbReference type="InterPro" id="IPR015424">
    <property type="entry name" value="PyrdxlP-dep_Trfase"/>
</dbReference>
<gene>
    <name evidence="7" type="ORF">SARC_07920</name>
</gene>
<name>A0A0L0FUT3_9EUKA</name>
<dbReference type="OrthoDB" id="2108at2759"/>
<evidence type="ECO:0000259" key="6">
    <source>
        <dbReference type="Pfam" id="PF00155"/>
    </source>
</evidence>
<dbReference type="GO" id="GO:0006520">
    <property type="term" value="P:amino acid metabolic process"/>
    <property type="evidence" value="ECO:0007669"/>
    <property type="project" value="InterPro"/>
</dbReference>
<keyword evidence="4" id="KW-0808">Transferase</keyword>
<dbReference type="PANTHER" id="PTHR46383:SF1">
    <property type="entry name" value="ASPARTATE AMINOTRANSFERASE"/>
    <property type="match status" value="1"/>
</dbReference>
<evidence type="ECO:0000313" key="8">
    <source>
        <dbReference type="Proteomes" id="UP000054560"/>
    </source>
</evidence>
<dbReference type="Pfam" id="PF00155">
    <property type="entry name" value="Aminotran_1_2"/>
    <property type="match status" value="1"/>
</dbReference>
<dbReference type="Gene3D" id="3.40.640.10">
    <property type="entry name" value="Type I PLP-dependent aspartate aminotransferase-like (Major domain)"/>
    <property type="match status" value="1"/>
</dbReference>
<sequence length="307" mass="34135">MSDQNAIKEFPIMAVNDSTDGEVKSVTNTLDKLHMQRPKKKFSMTDFNDSQRLLAKKVLTHWKSTIEAHDKMRQENPTFTGKHFRKVPKTGVIYATSRAVEMGYHPDAPDWANMGQGAPECGTLPNQPERLTSVEFDIEHQEYAPVQGLPELCEAVAEHYNQLYRMDSTSKYTKDNVCIIPGGRAGITRVMACLNSLNVGYGVPDYTAYEELLGLFKRINPIPIAKDKGATHVTPAQLEQQILQLGLGGVMVSNPCNPTGHLLEGKRLLQSTLRHDCKGRVSGLGLRVYITQHGYGASQETALTTRH</sequence>
<organism evidence="7 8">
    <name type="scientific">Sphaeroforma arctica JP610</name>
    <dbReference type="NCBI Taxonomy" id="667725"/>
    <lineage>
        <taxon>Eukaryota</taxon>
        <taxon>Ichthyosporea</taxon>
        <taxon>Ichthyophonida</taxon>
        <taxon>Sphaeroforma</taxon>
    </lineage>
</organism>
<evidence type="ECO:0000313" key="7">
    <source>
        <dbReference type="EMBL" id="KNC79693.1"/>
    </source>
</evidence>
<comment type="similarity">
    <text evidence="2">Belongs to the class-I pyridoxal-phosphate-dependent aminotransferase family.</text>
</comment>
<dbReference type="eggNOG" id="KOG0257">
    <property type="taxonomic scope" value="Eukaryota"/>
</dbReference>
<dbReference type="InterPro" id="IPR004839">
    <property type="entry name" value="Aminotransferase_I/II_large"/>
</dbReference>
<comment type="cofactor">
    <cofactor evidence="1">
        <name>pyridoxal 5'-phosphate</name>
        <dbReference type="ChEBI" id="CHEBI:597326"/>
    </cofactor>
</comment>
<evidence type="ECO:0000256" key="4">
    <source>
        <dbReference type="ARBA" id="ARBA00022679"/>
    </source>
</evidence>
<dbReference type="InterPro" id="IPR050596">
    <property type="entry name" value="AspAT/PAT-like"/>
</dbReference>
<dbReference type="AlphaFoldDB" id="A0A0L0FUT3"/>
<dbReference type="GeneID" id="25908424"/>
<dbReference type="Proteomes" id="UP000054560">
    <property type="component" value="Unassembled WGS sequence"/>
</dbReference>
<reference evidence="7 8" key="1">
    <citation type="submission" date="2011-02" db="EMBL/GenBank/DDBJ databases">
        <title>The Genome Sequence of Sphaeroforma arctica JP610.</title>
        <authorList>
            <consortium name="The Broad Institute Genome Sequencing Platform"/>
            <person name="Russ C."/>
            <person name="Cuomo C."/>
            <person name="Young S.K."/>
            <person name="Zeng Q."/>
            <person name="Gargeya S."/>
            <person name="Alvarado L."/>
            <person name="Berlin A."/>
            <person name="Chapman S.B."/>
            <person name="Chen Z."/>
            <person name="Freedman E."/>
            <person name="Gellesch M."/>
            <person name="Goldberg J."/>
            <person name="Griggs A."/>
            <person name="Gujja S."/>
            <person name="Heilman E."/>
            <person name="Heiman D."/>
            <person name="Howarth C."/>
            <person name="Mehta T."/>
            <person name="Neiman D."/>
            <person name="Pearson M."/>
            <person name="Roberts A."/>
            <person name="Saif S."/>
            <person name="Shea T."/>
            <person name="Shenoy N."/>
            <person name="Sisk P."/>
            <person name="Stolte C."/>
            <person name="Sykes S."/>
            <person name="White J."/>
            <person name="Yandava C."/>
            <person name="Burger G."/>
            <person name="Gray M.W."/>
            <person name="Holland P.W.H."/>
            <person name="King N."/>
            <person name="Lang F.B.F."/>
            <person name="Roger A.J."/>
            <person name="Ruiz-Trillo I."/>
            <person name="Haas B."/>
            <person name="Nusbaum C."/>
            <person name="Birren B."/>
        </authorList>
    </citation>
    <scope>NUCLEOTIDE SEQUENCE [LARGE SCALE GENOMIC DNA]</scope>
    <source>
        <strain evidence="7 8">JP610</strain>
    </source>
</reference>
<protein>
    <recommendedName>
        <fullName evidence="6">Aminotransferase class I/classII large domain-containing protein</fullName>
    </recommendedName>
</protein>
<dbReference type="InterPro" id="IPR015421">
    <property type="entry name" value="PyrdxlP-dep_Trfase_major"/>
</dbReference>
<proteinExistence type="inferred from homology"/>